<name>A0A0S7BI55_9CHLR</name>
<evidence type="ECO:0000313" key="2">
    <source>
        <dbReference type="Proteomes" id="UP000055060"/>
    </source>
</evidence>
<dbReference type="EMBL" id="DF967972">
    <property type="protein sequence ID" value="GAP13242.1"/>
    <property type="molecule type" value="Genomic_DNA"/>
</dbReference>
<dbReference type="STRING" id="360412.LARV_00993"/>
<keyword evidence="2" id="KW-1185">Reference proteome</keyword>
<dbReference type="AlphaFoldDB" id="A0A0S7BI55"/>
<dbReference type="RefSeq" id="WP_075072591.1">
    <property type="nucleotide sequence ID" value="NZ_DF967972.1"/>
</dbReference>
<reference evidence="1" key="1">
    <citation type="submission" date="2015-07" db="EMBL/GenBank/DDBJ databases">
        <title>Draft Genome Sequences of Anaerolinea thermolimosa IMO-1, Bellilinea caldifistulae GOMI-1, Leptolinea tardivitalis YMTK-2, Levilinea saccharolytica KIBI-1,Longilinea arvoryzae KOME-1, Previously Described as Members of the Anaerolineaceae (Chloroflexi).</title>
        <authorList>
            <person name="Sekiguchi Y."/>
            <person name="Ohashi A."/>
            <person name="Matsuura N."/>
            <person name="Tourlousse M.D."/>
        </authorList>
    </citation>
    <scope>NUCLEOTIDE SEQUENCE [LARGE SCALE GENOMIC DNA]</scope>
    <source>
        <strain evidence="1">KOME-1</strain>
    </source>
</reference>
<accession>A0A0S7BI55</accession>
<protein>
    <submittedName>
        <fullName evidence="1">Uncharacterized protein</fullName>
    </submittedName>
</protein>
<gene>
    <name evidence="1" type="ORF">LARV_00993</name>
</gene>
<proteinExistence type="predicted"/>
<sequence length="209" mass="23209">MGKLPRATQIEIMEHLKALLGDEAVIVTSQVCELLIKGESQDALRVLKELDQSIGGIGVHCRKPDEKLPGVYRALTYVEMPLHKSDPTDAARGMIVAAGGYLEDLIARGLGPEFFMHILIDFKKAPLGAMVDLIRISIPSGLFDELKWFSGRVYNYAKHDFDSDNRSDPIGDHYFGLDEGIAIYFIARKLGEELITVSRVDHEKLVAIS</sequence>
<organism evidence="1">
    <name type="scientific">Longilinea arvoryzae</name>
    <dbReference type="NCBI Taxonomy" id="360412"/>
    <lineage>
        <taxon>Bacteria</taxon>
        <taxon>Bacillati</taxon>
        <taxon>Chloroflexota</taxon>
        <taxon>Anaerolineae</taxon>
        <taxon>Anaerolineales</taxon>
        <taxon>Anaerolineaceae</taxon>
        <taxon>Longilinea</taxon>
    </lineage>
</organism>
<evidence type="ECO:0000313" key="1">
    <source>
        <dbReference type="EMBL" id="GAP13242.1"/>
    </source>
</evidence>
<dbReference type="Proteomes" id="UP000055060">
    <property type="component" value="Unassembled WGS sequence"/>
</dbReference>